<dbReference type="EMBL" id="JAPEIS010000007">
    <property type="protein sequence ID" value="KAJ8064406.1"/>
    <property type="molecule type" value="Genomic_DNA"/>
</dbReference>
<sequence length="90" mass="10392">MSTLSKYFASVLGSQGSSNPKIDLDLNLDHTFFLLVNEEVFASVLEGPSKCEIPFVYVADTDYLTSKEDHEDEKYKRYLKVTMELLKEYR</sequence>
<dbReference type="OrthoDB" id="3556591at2759"/>
<evidence type="ECO:0000313" key="2">
    <source>
        <dbReference type="Proteomes" id="UP001152300"/>
    </source>
</evidence>
<gene>
    <name evidence="1" type="ORF">OCU04_006748</name>
</gene>
<dbReference type="AlphaFoldDB" id="A0A9X0AKD4"/>
<reference evidence="1" key="1">
    <citation type="submission" date="2022-11" db="EMBL/GenBank/DDBJ databases">
        <title>Genome Resource of Sclerotinia nivalis Strain SnTB1, a Plant Pathogen Isolated from American Ginseng.</title>
        <authorList>
            <person name="Fan S."/>
        </authorList>
    </citation>
    <scope>NUCLEOTIDE SEQUENCE</scope>
    <source>
        <strain evidence="1">SnTB1</strain>
    </source>
</reference>
<name>A0A9X0AKD4_9HELO</name>
<proteinExistence type="predicted"/>
<protein>
    <submittedName>
        <fullName evidence="1">Uncharacterized protein</fullName>
    </submittedName>
</protein>
<accession>A0A9X0AKD4</accession>
<keyword evidence="2" id="KW-1185">Reference proteome</keyword>
<evidence type="ECO:0000313" key="1">
    <source>
        <dbReference type="EMBL" id="KAJ8064406.1"/>
    </source>
</evidence>
<comment type="caution">
    <text evidence="1">The sequence shown here is derived from an EMBL/GenBank/DDBJ whole genome shotgun (WGS) entry which is preliminary data.</text>
</comment>
<dbReference type="Proteomes" id="UP001152300">
    <property type="component" value="Unassembled WGS sequence"/>
</dbReference>
<organism evidence="1 2">
    <name type="scientific">Sclerotinia nivalis</name>
    <dbReference type="NCBI Taxonomy" id="352851"/>
    <lineage>
        <taxon>Eukaryota</taxon>
        <taxon>Fungi</taxon>
        <taxon>Dikarya</taxon>
        <taxon>Ascomycota</taxon>
        <taxon>Pezizomycotina</taxon>
        <taxon>Leotiomycetes</taxon>
        <taxon>Helotiales</taxon>
        <taxon>Sclerotiniaceae</taxon>
        <taxon>Sclerotinia</taxon>
    </lineage>
</organism>